<keyword evidence="2 3" id="KW-0274">FAD</keyword>
<feature type="binding site" evidence="2">
    <location>
        <begin position="158"/>
        <end position="161"/>
    </location>
    <ligand>
        <name>FAD</name>
        <dbReference type="ChEBI" id="CHEBI:57692"/>
    </ligand>
</feature>
<organism evidence="6 7">
    <name type="scientific">Clytia hemisphaerica</name>
    <dbReference type="NCBI Taxonomy" id="252671"/>
    <lineage>
        <taxon>Eukaryota</taxon>
        <taxon>Metazoa</taxon>
        <taxon>Cnidaria</taxon>
        <taxon>Hydrozoa</taxon>
        <taxon>Hydroidolina</taxon>
        <taxon>Leptothecata</taxon>
        <taxon>Obeliida</taxon>
        <taxon>Clytiidae</taxon>
        <taxon>Clytia</taxon>
    </lineage>
</organism>
<evidence type="ECO:0000313" key="6">
    <source>
        <dbReference type="EnsemblMetazoa" id="CLYHEMP021881.3"/>
    </source>
</evidence>
<dbReference type="PANTHER" id="PTHR11552:SF227">
    <property type="entry name" value="GLUCOSE DEHYDROGENASE [FAD, QUINONE]-LIKE PROTEIN"/>
    <property type="match status" value="1"/>
</dbReference>
<accession>A0A7M5XDR9</accession>
<dbReference type="PIRSF" id="PIRSF000137">
    <property type="entry name" value="Alcohol_oxidase"/>
    <property type="match status" value="1"/>
</dbReference>
<feature type="domain" description="Glucose-methanol-choline oxidoreductase N-terminal" evidence="4">
    <location>
        <begin position="148"/>
        <end position="171"/>
    </location>
</feature>
<dbReference type="PANTHER" id="PTHR11552">
    <property type="entry name" value="GLUCOSE-METHANOL-CHOLINE GMC OXIDOREDUCTASE"/>
    <property type="match status" value="1"/>
</dbReference>
<comment type="similarity">
    <text evidence="1 3">Belongs to the GMC oxidoreductase family.</text>
</comment>
<dbReference type="InterPro" id="IPR036188">
    <property type="entry name" value="FAD/NAD-bd_sf"/>
</dbReference>
<dbReference type="EnsemblMetazoa" id="CLYHEMT021881.3">
    <property type="protein sequence ID" value="CLYHEMP021881.3"/>
    <property type="gene ID" value="CLYHEMG021881"/>
</dbReference>
<dbReference type="GO" id="GO:0016614">
    <property type="term" value="F:oxidoreductase activity, acting on CH-OH group of donors"/>
    <property type="evidence" value="ECO:0007669"/>
    <property type="project" value="InterPro"/>
</dbReference>
<dbReference type="Gene3D" id="3.50.50.60">
    <property type="entry name" value="FAD/NAD(P)-binding domain"/>
    <property type="match status" value="1"/>
</dbReference>
<keyword evidence="3" id="KW-0285">Flavoprotein</keyword>
<dbReference type="SUPFAM" id="SSF51905">
    <property type="entry name" value="FAD/NAD(P)-binding domain"/>
    <property type="match status" value="1"/>
</dbReference>
<dbReference type="AlphaFoldDB" id="A0A7M5XDR9"/>
<evidence type="ECO:0000256" key="3">
    <source>
        <dbReference type="RuleBase" id="RU003968"/>
    </source>
</evidence>
<dbReference type="PROSITE" id="PS00623">
    <property type="entry name" value="GMC_OXRED_1"/>
    <property type="match status" value="1"/>
</dbReference>
<reference evidence="6" key="1">
    <citation type="submission" date="2021-01" db="UniProtKB">
        <authorList>
            <consortium name="EnsemblMetazoa"/>
        </authorList>
    </citation>
    <scope>IDENTIFICATION</scope>
</reference>
<keyword evidence="7" id="KW-1185">Reference proteome</keyword>
<dbReference type="InterPro" id="IPR000172">
    <property type="entry name" value="GMC_OxRdtase_N"/>
</dbReference>
<evidence type="ECO:0000256" key="1">
    <source>
        <dbReference type="ARBA" id="ARBA00010790"/>
    </source>
</evidence>
<dbReference type="Proteomes" id="UP000594262">
    <property type="component" value="Unplaced"/>
</dbReference>
<evidence type="ECO:0000313" key="7">
    <source>
        <dbReference type="Proteomes" id="UP000594262"/>
    </source>
</evidence>
<dbReference type="PROSITE" id="PS00624">
    <property type="entry name" value="GMC_OXRED_2"/>
    <property type="match status" value="1"/>
</dbReference>
<dbReference type="InterPro" id="IPR012132">
    <property type="entry name" value="GMC_OxRdtase"/>
</dbReference>
<evidence type="ECO:0000259" key="5">
    <source>
        <dbReference type="PROSITE" id="PS00624"/>
    </source>
</evidence>
<dbReference type="GeneID" id="136809239"/>
<feature type="binding site" evidence="2">
    <location>
        <position position="285"/>
    </location>
    <ligand>
        <name>FAD</name>
        <dbReference type="ChEBI" id="CHEBI:57692"/>
    </ligand>
</feature>
<dbReference type="SUPFAM" id="SSF54373">
    <property type="entry name" value="FAD-linked reductases, C-terminal domain"/>
    <property type="match status" value="1"/>
</dbReference>
<dbReference type="InterPro" id="IPR007867">
    <property type="entry name" value="GMC_OxRtase_C"/>
</dbReference>
<sequence>MGWKTKTFIFLLPIIGYFTYKYLTDNFLSHVITISNIYPNLPIENFAKLNPDIGDFATPDNKILPRYDFVVIGAGSAGAVVARRLSENKSWKILLLEAGGGTNILTEIPGLLFNNFMSSNDWSYRTEAAKDGKTSSIHTKGQVIWPRGKLLGGSSSINGLVYARGNKLDYNLWSDQGNPGWSYKDVLPYYLKSEDQRIKNLAKDTEHHSTGGRLTIEDVDRKGIFHKLMEGCKKVLPENHDYNGGTQTGCVYYQNTKTNGQRCSTANAFLKNPPSNLHISPLSHVLQISIHEDTHQATGVVYKKNGKVVIVDARKEVILSAGAIASPQILMLSGVGPKEELEKHGIPLIKDLPVGQNLQDHVNVAHHMTFNESIETLPEHFQTFETYKEYHQHRTGLLSSGIVLGAFMPASEKAKKNDWPEIQTHFYPHLITSLPVYQQIFNFNEEYWRNVMLKELEGKNGVTFVNCLLRPKSRGHIKLRSAKADDHPIITTNYFEHPDDLTTFVEAFKFGKKLAAALPQYNATLVDLNDPTCTEHPSGSDDYYKCIAQRAAGTVYHPVGTCKMGPYTDDRAVVDARLKVHGIKGLRIIDASIMPTIVSGNTNAPTIMIGEKGADMIKEDWSKG</sequence>
<dbReference type="GO" id="GO:0050660">
    <property type="term" value="F:flavin adenine dinucleotide binding"/>
    <property type="evidence" value="ECO:0007669"/>
    <property type="project" value="InterPro"/>
</dbReference>
<dbReference type="Pfam" id="PF00732">
    <property type="entry name" value="GMC_oxred_N"/>
    <property type="match status" value="1"/>
</dbReference>
<feature type="domain" description="Glucose-methanol-choline oxidoreductase N-terminal" evidence="5">
    <location>
        <begin position="322"/>
        <end position="336"/>
    </location>
</feature>
<dbReference type="Pfam" id="PF05199">
    <property type="entry name" value="GMC_oxred_C"/>
    <property type="match status" value="1"/>
</dbReference>
<dbReference type="Gene3D" id="3.30.560.10">
    <property type="entry name" value="Glucose Oxidase, domain 3"/>
    <property type="match status" value="1"/>
</dbReference>
<dbReference type="OrthoDB" id="269227at2759"/>
<comment type="cofactor">
    <cofactor evidence="2">
        <name>FAD</name>
        <dbReference type="ChEBI" id="CHEBI:57692"/>
    </cofactor>
</comment>
<protein>
    <recommendedName>
        <fullName evidence="4 5">Glucose-methanol-choline oxidoreductase N-terminal domain-containing protein</fullName>
    </recommendedName>
</protein>
<dbReference type="RefSeq" id="XP_066921858.1">
    <property type="nucleotide sequence ID" value="XM_067065757.1"/>
</dbReference>
<name>A0A7M5XDR9_9CNID</name>
<evidence type="ECO:0000256" key="2">
    <source>
        <dbReference type="PIRSR" id="PIRSR000137-2"/>
    </source>
</evidence>
<proteinExistence type="inferred from homology"/>
<evidence type="ECO:0000259" key="4">
    <source>
        <dbReference type="PROSITE" id="PS00623"/>
    </source>
</evidence>